<accession>A0A506U2S0</accession>
<dbReference type="Proteomes" id="UP000320314">
    <property type="component" value="Unassembled WGS sequence"/>
</dbReference>
<organism evidence="2 3">
    <name type="scientific">Pararhizobium mangrovi</name>
    <dbReference type="NCBI Taxonomy" id="2590452"/>
    <lineage>
        <taxon>Bacteria</taxon>
        <taxon>Pseudomonadati</taxon>
        <taxon>Pseudomonadota</taxon>
        <taxon>Alphaproteobacteria</taxon>
        <taxon>Hyphomicrobiales</taxon>
        <taxon>Rhizobiaceae</taxon>
        <taxon>Rhizobium/Agrobacterium group</taxon>
        <taxon>Pararhizobium</taxon>
    </lineage>
</organism>
<sequence length="105" mass="11440">MAANGPRHRARPAFPRRGDLLAPERRAHVEHFRRVLHDGQILDVEFENMGPMEPGWCPPRPFAPVMKPHGRSVPSRAGLFTLAFLVASAGALLAGAPRVLSGFIG</sequence>
<feature type="transmembrane region" description="Helical" evidence="1">
    <location>
        <begin position="77"/>
        <end position="96"/>
    </location>
</feature>
<comment type="caution">
    <text evidence="2">The sequence shown here is derived from an EMBL/GenBank/DDBJ whole genome shotgun (WGS) entry which is preliminary data.</text>
</comment>
<keyword evidence="1" id="KW-1133">Transmembrane helix</keyword>
<keyword evidence="1" id="KW-0812">Transmembrane</keyword>
<keyword evidence="3" id="KW-1185">Reference proteome</keyword>
<evidence type="ECO:0000313" key="3">
    <source>
        <dbReference type="Proteomes" id="UP000320314"/>
    </source>
</evidence>
<evidence type="ECO:0000313" key="2">
    <source>
        <dbReference type="EMBL" id="TPW27295.1"/>
    </source>
</evidence>
<keyword evidence="1" id="KW-0472">Membrane</keyword>
<proteinExistence type="predicted"/>
<dbReference type="RefSeq" id="WP_141167329.1">
    <property type="nucleotide sequence ID" value="NZ_VHLH01000022.1"/>
</dbReference>
<name>A0A506U2S0_9HYPH</name>
<reference evidence="2 3" key="1">
    <citation type="submission" date="2019-06" db="EMBL/GenBank/DDBJ databases">
        <authorList>
            <person name="Li M."/>
        </authorList>
    </citation>
    <scope>NUCLEOTIDE SEQUENCE [LARGE SCALE GENOMIC DNA]</scope>
    <source>
        <strain evidence="2 3">BGMRC6574</strain>
    </source>
</reference>
<dbReference type="AlphaFoldDB" id="A0A506U2S0"/>
<evidence type="ECO:0000256" key="1">
    <source>
        <dbReference type="SAM" id="Phobius"/>
    </source>
</evidence>
<dbReference type="EMBL" id="VHLH01000022">
    <property type="protein sequence ID" value="TPW27295.1"/>
    <property type="molecule type" value="Genomic_DNA"/>
</dbReference>
<protein>
    <submittedName>
        <fullName evidence="2">Uncharacterized protein</fullName>
    </submittedName>
</protein>
<gene>
    <name evidence="2" type="ORF">FJU11_12140</name>
</gene>